<gene>
    <name evidence="1" type="ORF">DW916_11020</name>
</gene>
<name>A0AA92UYJ8_9BACT</name>
<comment type="caution">
    <text evidence="1">The sequence shown here is derived from an EMBL/GenBank/DDBJ whole genome shotgun (WGS) entry which is preliminary data.</text>
</comment>
<dbReference type="RefSeq" id="WP_147350904.1">
    <property type="nucleotide sequence ID" value="NZ_QSFW01000023.1"/>
</dbReference>
<evidence type="ECO:0000313" key="1">
    <source>
        <dbReference type="EMBL" id="RHA84784.1"/>
    </source>
</evidence>
<accession>A0AA92UYJ8</accession>
<organism evidence="1 2">
    <name type="scientific">Segatella copri</name>
    <dbReference type="NCBI Taxonomy" id="165179"/>
    <lineage>
        <taxon>Bacteria</taxon>
        <taxon>Pseudomonadati</taxon>
        <taxon>Bacteroidota</taxon>
        <taxon>Bacteroidia</taxon>
        <taxon>Bacteroidales</taxon>
        <taxon>Prevotellaceae</taxon>
        <taxon>Segatella</taxon>
    </lineage>
</organism>
<dbReference type="Proteomes" id="UP000284990">
    <property type="component" value="Unassembled WGS sequence"/>
</dbReference>
<dbReference type="EMBL" id="QSFW01000023">
    <property type="protein sequence ID" value="RHA84784.1"/>
    <property type="molecule type" value="Genomic_DNA"/>
</dbReference>
<evidence type="ECO:0000313" key="2">
    <source>
        <dbReference type="Proteomes" id="UP000284990"/>
    </source>
</evidence>
<sequence>MITCVINGMAAYPAASQSIKLTYANQYVTDDGEYSYDINFPMSIMDNRRVFHNVSRFDVSKVTQKFNDCKLYVSGRLILSGVGTIISVTEAEIKLQIVGGKSRIKYNDRMTKHYIDEIATFGTADKPGYTVDKGWSQGFKNLQKIYDIYRLDEDKSKFLGVEGKWCFVPVRDETNDMIANFVGVDKTKQFIGYNAPFVMNLAVQPNLMYIFRKVVEYEGYTLKRNDFDCKPWNLLYIASAYKTRELRKALPHWSSYTFIEEFRKLFNATIVFDDIRKTCSVINASELTTADSVEIEPLDEYTTDYDEDGSFSTSSTANLEYNLGDSANRDNYEVISKKVFENFKIVHSTGTWDPQNQFKWTTQSWSEKQKRQTIIECNGSYYIYVENEDGSKTWQLAGVWSPLIRGSSSDDYVDINISPAAQVVEDINFKTAVIGEDNYYEKRCLLSIPNDKEPDSKECDVDDDGYSYTSVQDAIDDESTLDKSEDDQECMNIFFIIPGEVQDDNKFSWVRAKSRWPKFKTDYRINKEYCGSTEGGFGGNGGGTFKEKYPYSLSICTKSTNDVVTLGCLHDNGLKIDNKNCLQVKFKSEVIPDPSNTYIIHNKKYVCEKIELEVKDDQIEPIFVGYFYMMS</sequence>
<protein>
    <submittedName>
        <fullName evidence="1">Uncharacterized protein</fullName>
    </submittedName>
</protein>
<proteinExistence type="predicted"/>
<dbReference type="AlphaFoldDB" id="A0AA92UYJ8"/>
<reference evidence="1 2" key="1">
    <citation type="submission" date="2018-08" db="EMBL/GenBank/DDBJ databases">
        <title>A genome reference for cultivated species of the human gut microbiota.</title>
        <authorList>
            <person name="Zou Y."/>
            <person name="Xue W."/>
            <person name="Luo G."/>
        </authorList>
    </citation>
    <scope>NUCLEOTIDE SEQUENCE [LARGE SCALE GENOMIC DNA]</scope>
    <source>
        <strain evidence="1 2">AM42-23AC</strain>
    </source>
</reference>